<proteinExistence type="predicted"/>
<name>A0A250XE87_9CHLO</name>
<organism evidence="2 3">
    <name type="scientific">Chlamydomonas eustigma</name>
    <dbReference type="NCBI Taxonomy" id="1157962"/>
    <lineage>
        <taxon>Eukaryota</taxon>
        <taxon>Viridiplantae</taxon>
        <taxon>Chlorophyta</taxon>
        <taxon>core chlorophytes</taxon>
        <taxon>Chlorophyceae</taxon>
        <taxon>CS clade</taxon>
        <taxon>Chlamydomonadales</taxon>
        <taxon>Chlamydomonadaceae</taxon>
        <taxon>Chlamydomonas</taxon>
    </lineage>
</organism>
<evidence type="ECO:0000313" key="3">
    <source>
        <dbReference type="Proteomes" id="UP000232323"/>
    </source>
</evidence>
<accession>A0A250XE87</accession>
<feature type="region of interest" description="Disordered" evidence="1">
    <location>
        <begin position="1"/>
        <end position="27"/>
    </location>
</feature>
<evidence type="ECO:0000256" key="1">
    <source>
        <dbReference type="SAM" id="MobiDB-lite"/>
    </source>
</evidence>
<evidence type="ECO:0000313" key="2">
    <source>
        <dbReference type="EMBL" id="GAX81398.1"/>
    </source>
</evidence>
<dbReference type="Proteomes" id="UP000232323">
    <property type="component" value="Unassembled WGS sequence"/>
</dbReference>
<dbReference type="EMBL" id="BEGY01000065">
    <property type="protein sequence ID" value="GAX81398.1"/>
    <property type="molecule type" value="Genomic_DNA"/>
</dbReference>
<reference evidence="2 3" key="1">
    <citation type="submission" date="2017-08" db="EMBL/GenBank/DDBJ databases">
        <title>Acidophilic green algal genome provides insights into adaptation to an acidic environment.</title>
        <authorList>
            <person name="Hirooka S."/>
            <person name="Hirose Y."/>
            <person name="Kanesaki Y."/>
            <person name="Higuchi S."/>
            <person name="Fujiwara T."/>
            <person name="Onuma R."/>
            <person name="Era A."/>
            <person name="Ohbayashi R."/>
            <person name="Uzuka A."/>
            <person name="Nozaki H."/>
            <person name="Yoshikawa H."/>
            <person name="Miyagishima S.Y."/>
        </authorList>
    </citation>
    <scope>NUCLEOTIDE SEQUENCE [LARGE SCALE GENOMIC DNA]</scope>
    <source>
        <strain evidence="2 3">NIES-2499</strain>
    </source>
</reference>
<dbReference type="AlphaFoldDB" id="A0A250XE87"/>
<keyword evidence="3" id="KW-1185">Reference proteome</keyword>
<sequence length="206" mass="22207">MKEAFHGRPIFERSSHTDNRQGKRNHAQWTTCASKKYRAALKFPDLVLGMNCLESFKRSLVFGSDGQVPMILAAEGDGLALGTLGTSDRPVDMISTAGREGSAPAEFVCTSPARTITAEEEDSALGTCDGPVAMMSATEGEGSAPAVCFFPSPVRTFTVTPDWLGAMISATVGEGKKAASSKRLHMKHRHRVIMCSRRNGEINRSE</sequence>
<protein>
    <submittedName>
        <fullName evidence="2">Uncharacterized protein</fullName>
    </submittedName>
</protein>
<comment type="caution">
    <text evidence="2">The sequence shown here is derived from an EMBL/GenBank/DDBJ whole genome shotgun (WGS) entry which is preliminary data.</text>
</comment>
<gene>
    <name evidence="2" type="ORF">CEUSTIGMA_g8829.t1</name>
</gene>
<feature type="compositionally biased region" description="Basic and acidic residues" evidence="1">
    <location>
        <begin position="1"/>
        <end position="21"/>
    </location>
</feature>